<accession>A0A7M5XLK3</accession>
<keyword evidence="2" id="KW-1185">Reference proteome</keyword>
<reference evidence="1" key="1">
    <citation type="submission" date="2021-01" db="UniProtKB">
        <authorList>
            <consortium name="EnsemblMetazoa"/>
        </authorList>
    </citation>
    <scope>IDENTIFICATION</scope>
</reference>
<dbReference type="Proteomes" id="UP000594262">
    <property type="component" value="Unplaced"/>
</dbReference>
<dbReference type="AlphaFoldDB" id="A0A7M5XLK3"/>
<proteinExistence type="predicted"/>
<dbReference type="EnsemblMetazoa" id="CLYHEMT025514.1">
    <property type="protein sequence ID" value="CLYHEMP025514.1"/>
    <property type="gene ID" value="CLYHEMG025514"/>
</dbReference>
<protein>
    <submittedName>
        <fullName evidence="1">Uncharacterized protein</fullName>
    </submittedName>
</protein>
<evidence type="ECO:0000313" key="2">
    <source>
        <dbReference type="Proteomes" id="UP000594262"/>
    </source>
</evidence>
<organism evidence="1 2">
    <name type="scientific">Clytia hemisphaerica</name>
    <dbReference type="NCBI Taxonomy" id="252671"/>
    <lineage>
        <taxon>Eukaryota</taxon>
        <taxon>Metazoa</taxon>
        <taxon>Cnidaria</taxon>
        <taxon>Hydrozoa</taxon>
        <taxon>Hydroidolina</taxon>
        <taxon>Leptothecata</taxon>
        <taxon>Obeliida</taxon>
        <taxon>Clytiidae</taxon>
        <taxon>Clytia</taxon>
    </lineage>
</organism>
<name>A0A7M5XLK3_9CNID</name>
<sequence length="178" mass="20136">MVVNKKNERERRERAATLPSKLITSPSHTIVQRNLNTFLMIPSLEEMRKTLRQMSSTVNAPLPSKRGRNNTLPISESIPLEMTSKSNVDVNGKTSTENPTLENHKIQSTKMCNLHNYGSDSSIRSSGGERRRRGVVISLGVDQLRYTIIEPGNGKKNWHIRSYGSILKHLNEILSRKC</sequence>
<evidence type="ECO:0000313" key="1">
    <source>
        <dbReference type="EnsemblMetazoa" id="CLYHEMP025514.1"/>
    </source>
</evidence>